<evidence type="ECO:0000313" key="5">
    <source>
        <dbReference type="Proteomes" id="UP000070412"/>
    </source>
</evidence>
<dbReference type="GO" id="GO:0005789">
    <property type="term" value="C:endoplasmic reticulum membrane"/>
    <property type="evidence" value="ECO:0007669"/>
    <property type="project" value="TreeGrafter"/>
</dbReference>
<evidence type="ECO:0000256" key="1">
    <source>
        <dbReference type="SAM" id="Phobius"/>
    </source>
</evidence>
<keyword evidence="3" id="KW-0808">Transferase</keyword>
<dbReference type="Proteomes" id="UP000070412">
    <property type="component" value="Unassembled WGS sequence"/>
</dbReference>
<protein>
    <submittedName>
        <fullName evidence="3">GPI ethanolamine phosphate transferase 2</fullName>
    </submittedName>
</protein>
<dbReference type="SUPFAM" id="SSF53649">
    <property type="entry name" value="Alkaline phosphatase-like"/>
    <property type="match status" value="1"/>
</dbReference>
<dbReference type="EnsemblMetazoa" id="SSS_7049s_mrna">
    <property type="protein sequence ID" value="KAF7496547.1"/>
    <property type="gene ID" value="SSS_7049"/>
</dbReference>
<dbReference type="Pfam" id="PF01663">
    <property type="entry name" value="Phosphodiest"/>
    <property type="match status" value="1"/>
</dbReference>
<feature type="transmembrane region" description="Helical" evidence="1">
    <location>
        <begin position="686"/>
        <end position="712"/>
    </location>
</feature>
<evidence type="ECO:0000313" key="3">
    <source>
        <dbReference type="EMBL" id="KAF7496547.1"/>
    </source>
</evidence>
<feature type="transmembrane region" description="Helical" evidence="1">
    <location>
        <begin position="740"/>
        <end position="760"/>
    </location>
</feature>
<feature type="transmembrane region" description="Helical" evidence="1">
    <location>
        <begin position="772"/>
        <end position="805"/>
    </location>
</feature>
<reference evidence="4" key="3">
    <citation type="submission" date="2022-06" db="UniProtKB">
        <authorList>
            <consortium name="EnsemblMetazoa"/>
        </authorList>
    </citation>
    <scope>IDENTIFICATION</scope>
</reference>
<dbReference type="InterPro" id="IPR039527">
    <property type="entry name" value="PIGG/GPI7"/>
</dbReference>
<dbReference type="GO" id="GO:0051267">
    <property type="term" value="F:CP2 mannose-ethanolamine phosphotransferase activity"/>
    <property type="evidence" value="ECO:0007669"/>
    <property type="project" value="TreeGrafter"/>
</dbReference>
<feature type="domain" description="GPI ethanolamine phosphate transferase 2 C-terminal" evidence="2">
    <location>
        <begin position="386"/>
        <end position="792"/>
    </location>
</feature>
<evidence type="ECO:0000259" key="2">
    <source>
        <dbReference type="Pfam" id="PF19316"/>
    </source>
</evidence>
<feature type="transmembrane region" description="Helical" evidence="1">
    <location>
        <begin position="555"/>
        <end position="576"/>
    </location>
</feature>
<dbReference type="OrthoDB" id="272139at2759"/>
<sequence length="818" mass="95025">MDYFINLKLINPKESESKSSANIIEQIKNLGKKVVFFGDDTWLQIVSKEVFDHYNETSSLFATDYTEVDTNVTYNVDRELKNLNDWDAMIVHYLGVDHIGHLRGFRSKLMPTKLAEMDGVFKNIFETIALKAEQNDSYLFVVTGDHGMTDTGNHGGNTPGETDTALMFLTNDKSKLEMNQNERIDKILQIDIASTIAALLKLDLLPNNQGRLISSVLERFSLPKDQHLCLLLRNSQQIRAILVDDKIESNAILLDAIDSHLNFVKNTTVEEFYNESKSFYQNFIKVKQQKFLHRTLDRSLLSKFPLLILISFGIVIAIIKIEINQNFAASILMTNLKTIPNFFSNYLLLFSFWFAQNSPKIDLNQLERFHRSHLVHLEYQCSPLATILIIAIVSIKFFALGSVNFMLKEHIFWYSVSLILLSSMLLMAIRGFSLETNRETSIHNAYVILNLLLTIMAFIVLIYWNNPVLTDADLKEEFNMISFFRKASNKRILNIFAIISLASISSLVSKQTPSKRSHYILIASFFWTFMYWSQSNKIKVPKLPLIHKFLFSFKAPNLCAQIVFIHIILIICDCFLIKTHQNLKKRKTYLLTFLTGWIILSVLLTDPALIPVLMLNILIERMVNFVMSMPNFMSLSRYDSVSRTNKLFYQLGFYLSMAFSSFYQLGNRNSLSTINVNPCFIGLNQYYPSICGLFMIVSIYSTFIFWLTMFFVRLHENLLQSSLILNNEYFSKNRKILIHYLKFCSIINILTAFQFAWMSMKMLVIWILRDHLFIWTIICPKFIYEFSFTILISVFSFLIYVFFTIDNSFMLDRIKPSF</sequence>
<accession>A0A834RGR5</accession>
<keyword evidence="1" id="KW-0472">Membrane</keyword>
<feature type="transmembrane region" description="Helical" evidence="1">
    <location>
        <begin position="492"/>
        <end position="509"/>
    </location>
</feature>
<dbReference type="InterPro" id="IPR002591">
    <property type="entry name" value="Phosphodiest/P_Trfase"/>
</dbReference>
<feature type="transmembrane region" description="Helical" evidence="1">
    <location>
        <begin position="377"/>
        <end position="399"/>
    </location>
</feature>
<gene>
    <name evidence="3" type="ORF">SSS_7049</name>
</gene>
<dbReference type="GO" id="GO:0006506">
    <property type="term" value="P:GPI anchor biosynthetic process"/>
    <property type="evidence" value="ECO:0007669"/>
    <property type="project" value="InterPro"/>
</dbReference>
<reference evidence="3" key="2">
    <citation type="submission" date="2020-01" db="EMBL/GenBank/DDBJ databases">
        <authorList>
            <person name="Korhonen P.K.K."/>
            <person name="Guangxu M.G."/>
            <person name="Wang T.W."/>
            <person name="Stroehlein A.J.S."/>
            <person name="Young N.D."/>
            <person name="Ang C.-S.A."/>
            <person name="Fernando D.W.F."/>
            <person name="Lu H.L."/>
            <person name="Taylor S.T."/>
            <person name="Ehtesham M.E.M."/>
            <person name="Najaraj S.H.N."/>
            <person name="Harsha G.H.G."/>
            <person name="Madugundu A.M."/>
            <person name="Renuse S.R."/>
            <person name="Holt D.H."/>
            <person name="Pandey A.P."/>
            <person name="Papenfuss A.P."/>
            <person name="Gasser R.B.G."/>
            <person name="Fischer K.F."/>
        </authorList>
    </citation>
    <scope>NUCLEOTIDE SEQUENCE</scope>
    <source>
        <strain evidence="3">SSS_KF_BRIS2020</strain>
    </source>
</reference>
<keyword evidence="1" id="KW-1133">Transmembrane helix</keyword>
<dbReference type="InterPro" id="IPR045687">
    <property type="entry name" value="PIGG/GPI7_C"/>
</dbReference>
<feature type="transmembrane region" description="Helical" evidence="1">
    <location>
        <begin position="518"/>
        <end position="535"/>
    </location>
</feature>
<dbReference type="EMBL" id="WVUK01000005">
    <property type="protein sequence ID" value="KAF7496547.1"/>
    <property type="molecule type" value="Genomic_DNA"/>
</dbReference>
<name>A0A834RGR5_SARSC</name>
<feature type="transmembrane region" description="Helical" evidence="1">
    <location>
        <begin position="411"/>
        <end position="432"/>
    </location>
</feature>
<feature type="transmembrane region" description="Helical" evidence="1">
    <location>
        <begin position="647"/>
        <end position="666"/>
    </location>
</feature>
<feature type="transmembrane region" description="Helical" evidence="1">
    <location>
        <begin position="300"/>
        <end position="319"/>
    </location>
</feature>
<dbReference type="InterPro" id="IPR017850">
    <property type="entry name" value="Alkaline_phosphatase_core_sf"/>
</dbReference>
<keyword evidence="1" id="KW-0812">Transmembrane</keyword>
<proteinExistence type="predicted"/>
<dbReference type="PANTHER" id="PTHR23072">
    <property type="entry name" value="PHOSPHATIDYLINOSITOL GLYCAN-RELATED"/>
    <property type="match status" value="1"/>
</dbReference>
<feature type="transmembrane region" description="Helical" evidence="1">
    <location>
        <begin position="444"/>
        <end position="464"/>
    </location>
</feature>
<dbReference type="AlphaFoldDB" id="A0A834RGR5"/>
<feature type="transmembrane region" description="Helical" evidence="1">
    <location>
        <begin position="339"/>
        <end position="356"/>
    </location>
</feature>
<dbReference type="PANTHER" id="PTHR23072:SF0">
    <property type="entry name" value="GPI ETHANOLAMINE PHOSPHATE TRANSFERASE 2"/>
    <property type="match status" value="1"/>
</dbReference>
<evidence type="ECO:0000313" key="4">
    <source>
        <dbReference type="EnsemblMetazoa" id="KAF7496547.1"/>
    </source>
</evidence>
<organism evidence="3">
    <name type="scientific">Sarcoptes scabiei</name>
    <name type="common">Itch mite</name>
    <name type="synonym">Acarus scabiei</name>
    <dbReference type="NCBI Taxonomy" id="52283"/>
    <lineage>
        <taxon>Eukaryota</taxon>
        <taxon>Metazoa</taxon>
        <taxon>Ecdysozoa</taxon>
        <taxon>Arthropoda</taxon>
        <taxon>Chelicerata</taxon>
        <taxon>Arachnida</taxon>
        <taxon>Acari</taxon>
        <taxon>Acariformes</taxon>
        <taxon>Sarcoptiformes</taxon>
        <taxon>Astigmata</taxon>
        <taxon>Psoroptidia</taxon>
        <taxon>Sarcoptoidea</taxon>
        <taxon>Sarcoptidae</taxon>
        <taxon>Sarcoptinae</taxon>
        <taxon>Sarcoptes</taxon>
    </lineage>
</organism>
<keyword evidence="5" id="KW-1185">Reference proteome</keyword>
<reference evidence="5" key="1">
    <citation type="journal article" date="2020" name="PLoS Negl. Trop. Dis.">
        <title>High-quality nuclear genome for Sarcoptes scabiei-A critical resource for a neglected parasite.</title>
        <authorList>
            <person name="Korhonen P.K."/>
            <person name="Gasser R.B."/>
            <person name="Ma G."/>
            <person name="Wang T."/>
            <person name="Stroehlein A.J."/>
            <person name="Young N.D."/>
            <person name="Ang C.S."/>
            <person name="Fernando D.D."/>
            <person name="Lu H.C."/>
            <person name="Taylor S."/>
            <person name="Reynolds S.L."/>
            <person name="Mofiz E."/>
            <person name="Najaraj S.H."/>
            <person name="Gowda H."/>
            <person name="Madugundu A."/>
            <person name="Renuse S."/>
            <person name="Holt D."/>
            <person name="Pandey A."/>
            <person name="Papenfuss A.T."/>
            <person name="Fischer K."/>
        </authorList>
    </citation>
    <scope>NUCLEOTIDE SEQUENCE [LARGE SCALE GENOMIC DNA]</scope>
</reference>
<dbReference type="Pfam" id="PF19316">
    <property type="entry name" value="PIGO_PIGG"/>
    <property type="match status" value="1"/>
</dbReference>
<dbReference type="Gene3D" id="3.40.720.10">
    <property type="entry name" value="Alkaline Phosphatase, subunit A"/>
    <property type="match status" value="1"/>
</dbReference>